<keyword evidence="4" id="KW-1185">Reference proteome</keyword>
<dbReference type="Proteomes" id="UP000245539">
    <property type="component" value="Unassembled WGS sequence"/>
</dbReference>
<dbReference type="RefSeq" id="WP_109839928.1">
    <property type="nucleotide sequence ID" value="NZ_QGKM01000114.1"/>
</dbReference>
<gene>
    <name evidence="3" type="ORF">DKW60_22640</name>
</gene>
<dbReference type="EMBL" id="QGKM01000114">
    <property type="protein sequence ID" value="PWQ92144.1"/>
    <property type="molecule type" value="Genomic_DNA"/>
</dbReference>
<evidence type="ECO:0000313" key="4">
    <source>
        <dbReference type="Proteomes" id="UP000245539"/>
    </source>
</evidence>
<organism evidence="3 4">
    <name type="scientific">Leucothrix pacifica</name>
    <dbReference type="NCBI Taxonomy" id="1247513"/>
    <lineage>
        <taxon>Bacteria</taxon>
        <taxon>Pseudomonadati</taxon>
        <taxon>Pseudomonadota</taxon>
        <taxon>Gammaproteobacteria</taxon>
        <taxon>Thiotrichales</taxon>
        <taxon>Thiotrichaceae</taxon>
        <taxon>Leucothrix</taxon>
    </lineage>
</organism>
<dbReference type="Pfam" id="PF03886">
    <property type="entry name" value="ABC_trans_aux"/>
    <property type="match status" value="1"/>
</dbReference>
<dbReference type="Gene3D" id="3.40.50.10610">
    <property type="entry name" value="ABC-type transport auxiliary lipoprotein component"/>
    <property type="match status" value="1"/>
</dbReference>
<dbReference type="OrthoDB" id="7063250at2"/>
<evidence type="ECO:0000256" key="1">
    <source>
        <dbReference type="SAM" id="SignalP"/>
    </source>
</evidence>
<dbReference type="AlphaFoldDB" id="A0A317C0F4"/>
<dbReference type="SUPFAM" id="SSF159594">
    <property type="entry name" value="XCC0632-like"/>
    <property type="match status" value="1"/>
</dbReference>
<dbReference type="PROSITE" id="PS51257">
    <property type="entry name" value="PROKAR_LIPOPROTEIN"/>
    <property type="match status" value="1"/>
</dbReference>
<protein>
    <recommendedName>
        <fullName evidence="2">ABC-type transport auxiliary lipoprotein component domain-containing protein</fullName>
    </recommendedName>
</protein>
<evidence type="ECO:0000313" key="3">
    <source>
        <dbReference type="EMBL" id="PWQ92144.1"/>
    </source>
</evidence>
<proteinExistence type="predicted"/>
<reference evidence="3 4" key="1">
    <citation type="submission" date="2018-05" db="EMBL/GenBank/DDBJ databases">
        <title>Leucothrix arctica sp. nov., isolated from Arctic seawater.</title>
        <authorList>
            <person name="Choi A."/>
            <person name="Baek K."/>
        </authorList>
    </citation>
    <scope>NUCLEOTIDE SEQUENCE [LARGE SCALE GENOMIC DNA]</scope>
    <source>
        <strain evidence="3 4">JCM 18388</strain>
    </source>
</reference>
<keyword evidence="1" id="KW-0732">Signal</keyword>
<feature type="domain" description="ABC-type transport auxiliary lipoprotein component" evidence="2">
    <location>
        <begin position="35"/>
        <end position="195"/>
    </location>
</feature>
<sequence>MIARFSLILLSASVLSACSMLGGNGEGGLGSTRFYSLTPLALSDTTQTKASNPQLRIGVGPIGLSRLLRRPQIITRKSATEVAMAEKHQWGGILKEDLSRTLTDNFSGILGTENIEEYPWKLSFKPTYHVRIDIDQLDGKLGESVTLKARWRLMKGREEINVENSTITTKVTGPDYNAYVAAQSEALRQLTVLIAKQMR</sequence>
<accession>A0A317C0F4</accession>
<comment type="caution">
    <text evidence="3">The sequence shown here is derived from an EMBL/GenBank/DDBJ whole genome shotgun (WGS) entry which is preliminary data.</text>
</comment>
<feature type="chain" id="PRO_5016426330" description="ABC-type transport auxiliary lipoprotein component domain-containing protein" evidence="1">
    <location>
        <begin position="18"/>
        <end position="199"/>
    </location>
</feature>
<dbReference type="InterPro" id="IPR005586">
    <property type="entry name" value="ABC_trans_aux"/>
</dbReference>
<feature type="signal peptide" evidence="1">
    <location>
        <begin position="1"/>
        <end position="17"/>
    </location>
</feature>
<evidence type="ECO:0000259" key="2">
    <source>
        <dbReference type="Pfam" id="PF03886"/>
    </source>
</evidence>
<name>A0A317C0F4_9GAMM</name>